<name>A0A4S2HEQ6_9PROT</name>
<keyword evidence="2" id="KW-0812">Transmembrane</keyword>
<feature type="region of interest" description="Disordered" evidence="1">
    <location>
        <begin position="1"/>
        <end position="73"/>
    </location>
</feature>
<protein>
    <submittedName>
        <fullName evidence="3">Uncharacterized protein</fullName>
    </submittedName>
</protein>
<evidence type="ECO:0000313" key="4">
    <source>
        <dbReference type="Proteomes" id="UP000305451"/>
    </source>
</evidence>
<dbReference type="EMBL" id="SRXV01000001">
    <property type="protein sequence ID" value="TGY94544.1"/>
    <property type="molecule type" value="Genomic_DNA"/>
</dbReference>
<dbReference type="OrthoDB" id="7306245at2"/>
<dbReference type="RefSeq" id="WP_135943741.1">
    <property type="nucleotide sequence ID" value="NZ_BMEI01000001.1"/>
</dbReference>
<feature type="transmembrane region" description="Helical" evidence="2">
    <location>
        <begin position="80"/>
        <end position="102"/>
    </location>
</feature>
<feature type="compositionally biased region" description="Basic and acidic residues" evidence="1">
    <location>
        <begin position="53"/>
        <end position="73"/>
    </location>
</feature>
<gene>
    <name evidence="3" type="ORF">E5162_04515</name>
</gene>
<reference evidence="3 4" key="1">
    <citation type="journal article" date="2013" name="Int. J. Syst. Evol. Microbiol.">
        <title>Marinicauda pacifica gen. nov., sp. nov., a prosthecate alphaproteobacterium of the family Hyphomonadaceae isolated from deep seawater.</title>
        <authorList>
            <person name="Zhang X.Y."/>
            <person name="Li G.W."/>
            <person name="Wang C.S."/>
            <person name="Zhang Y.J."/>
            <person name="Xu X.W."/>
            <person name="Li H."/>
            <person name="Liu A."/>
            <person name="Liu C."/>
            <person name="Xie B.B."/>
            <person name="Qin Q.L."/>
            <person name="Xu Z."/>
            <person name="Chen X.L."/>
            <person name="Zhou B.C."/>
            <person name="Zhang Y.Z."/>
        </authorList>
    </citation>
    <scope>NUCLEOTIDE SEQUENCE [LARGE SCALE GENOMIC DNA]</scope>
    <source>
        <strain evidence="3 4">P-1 km-3</strain>
    </source>
</reference>
<evidence type="ECO:0000256" key="2">
    <source>
        <dbReference type="SAM" id="Phobius"/>
    </source>
</evidence>
<feature type="compositionally biased region" description="Polar residues" evidence="1">
    <location>
        <begin position="1"/>
        <end position="16"/>
    </location>
</feature>
<keyword evidence="4" id="KW-1185">Reference proteome</keyword>
<keyword evidence="2" id="KW-0472">Membrane</keyword>
<proteinExistence type="predicted"/>
<accession>A0A4S2HEQ6</accession>
<dbReference type="AlphaFoldDB" id="A0A4S2HEQ6"/>
<comment type="caution">
    <text evidence="3">The sequence shown here is derived from an EMBL/GenBank/DDBJ whole genome shotgun (WGS) entry which is preliminary data.</text>
</comment>
<organism evidence="3 4">
    <name type="scientific">Marinicauda pacifica</name>
    <dbReference type="NCBI Taxonomy" id="1133559"/>
    <lineage>
        <taxon>Bacteria</taxon>
        <taxon>Pseudomonadati</taxon>
        <taxon>Pseudomonadota</taxon>
        <taxon>Alphaproteobacteria</taxon>
        <taxon>Maricaulales</taxon>
        <taxon>Maricaulaceae</taxon>
        <taxon>Marinicauda</taxon>
    </lineage>
</organism>
<keyword evidence="2" id="KW-1133">Transmembrane helix</keyword>
<dbReference type="Proteomes" id="UP000305451">
    <property type="component" value="Unassembled WGS sequence"/>
</dbReference>
<sequence>MAPQNGETQFSKSPTAAQVRKGKHARRPGEPVDDNEPAASPLGTDDEAAGRSAEARRLESAMRSDPDPEGKARTFMESGWMPVVGLLGFAAFLALLIAALLIS</sequence>
<evidence type="ECO:0000256" key="1">
    <source>
        <dbReference type="SAM" id="MobiDB-lite"/>
    </source>
</evidence>
<evidence type="ECO:0000313" key="3">
    <source>
        <dbReference type="EMBL" id="TGY94544.1"/>
    </source>
</evidence>